<dbReference type="SUPFAM" id="SSF49899">
    <property type="entry name" value="Concanavalin A-like lectins/glucanases"/>
    <property type="match status" value="1"/>
</dbReference>
<sequence>MVAFSSLFLAASAAVAAVAAPGELPGLTKRQTLTSSATGTHNGYYFSFWTDGGPNVRYTNEAGGQYSVTWSGNGNWVGGKGWNPGTARTINYTGTYQPNGNSYLAVYGWTRNPLVEYYVVENFGTYNPSSGATHLGSVTTDGSTYNIYRSTRNNAPSIEGTRTFDQYWSVRSSKRAGGTVNMAAHFDAWQRAGLRLGTHDYQIVATEGYYSSGSATINVGGQSSGGGNGGGNGGNTNPGGGNGGGGGGNCAARWGQCGGQGWNGPTCCESGTTCQASNQWYSQCL</sequence>
<dbReference type="InterPro" id="IPR035971">
    <property type="entry name" value="CBD_sf"/>
</dbReference>
<comment type="similarity">
    <text evidence="3 11 12">Belongs to the glycosyl hydrolase 11 (cellulase G) family.</text>
</comment>
<dbReference type="GO" id="GO:0045493">
    <property type="term" value="P:xylan catabolic process"/>
    <property type="evidence" value="ECO:0007669"/>
    <property type="project" value="UniProtKB-UniRule"/>
</dbReference>
<keyword evidence="10 11" id="KW-0624">Polysaccharide degradation</keyword>
<dbReference type="SUPFAM" id="SSF57180">
    <property type="entry name" value="Cellulose-binding domain"/>
    <property type="match status" value="1"/>
</dbReference>
<evidence type="ECO:0000256" key="3">
    <source>
        <dbReference type="ARBA" id="ARBA00007792"/>
    </source>
</evidence>
<organism evidence="16 17">
    <name type="scientific">Madurella mycetomatis</name>
    <dbReference type="NCBI Taxonomy" id="100816"/>
    <lineage>
        <taxon>Eukaryota</taxon>
        <taxon>Fungi</taxon>
        <taxon>Dikarya</taxon>
        <taxon>Ascomycota</taxon>
        <taxon>Pezizomycotina</taxon>
        <taxon>Sordariomycetes</taxon>
        <taxon>Sordariomycetidae</taxon>
        <taxon>Sordariales</taxon>
        <taxon>Sordariales incertae sedis</taxon>
        <taxon>Madurella</taxon>
    </lineage>
</organism>
<dbReference type="Pfam" id="PF00734">
    <property type="entry name" value="CBM_1"/>
    <property type="match status" value="1"/>
</dbReference>
<keyword evidence="5 11" id="KW-0858">Xylan degradation</keyword>
<keyword evidence="7 11" id="KW-0378">Hydrolase</keyword>
<reference evidence="16 17" key="1">
    <citation type="journal article" date="2016" name="Genome Announc.">
        <title>Genome Sequence of Madurella mycetomatis mm55, Isolated from a Human Mycetoma Case in Sudan.</title>
        <authorList>
            <person name="Smit S."/>
            <person name="Derks M.F."/>
            <person name="Bervoets S."/>
            <person name="Fahal A."/>
            <person name="van Leeuwen W."/>
            <person name="van Belkum A."/>
            <person name="van de Sande W.W."/>
        </authorList>
    </citation>
    <scope>NUCLEOTIDE SEQUENCE [LARGE SCALE GENOMIC DNA]</scope>
    <source>
        <strain evidence="17">mm55</strain>
    </source>
</reference>
<dbReference type="EC" id="3.2.1.8" evidence="4 11"/>
<keyword evidence="8 11" id="KW-0119">Carbohydrate metabolism</keyword>
<evidence type="ECO:0000256" key="7">
    <source>
        <dbReference type="ARBA" id="ARBA00022801"/>
    </source>
</evidence>
<evidence type="ECO:0000259" key="15">
    <source>
        <dbReference type="PROSITE" id="PS51761"/>
    </source>
</evidence>
<comment type="catalytic activity">
    <reaction evidence="1 11 12">
        <text>Endohydrolysis of (1-&gt;4)-beta-D-xylosidic linkages in xylans.</text>
        <dbReference type="EC" id="3.2.1.8"/>
    </reaction>
</comment>
<evidence type="ECO:0000256" key="6">
    <source>
        <dbReference type="ARBA" id="ARBA00022729"/>
    </source>
</evidence>
<dbReference type="GO" id="GO:0030248">
    <property type="term" value="F:cellulose binding"/>
    <property type="evidence" value="ECO:0007669"/>
    <property type="project" value="InterPro"/>
</dbReference>
<dbReference type="Gene3D" id="2.60.120.180">
    <property type="match status" value="1"/>
</dbReference>
<keyword evidence="9 11" id="KW-0326">Glycosidase</keyword>
<dbReference type="PROSITE" id="PS51164">
    <property type="entry name" value="CBM1_2"/>
    <property type="match status" value="1"/>
</dbReference>
<dbReference type="EMBL" id="LCTW02000085">
    <property type="protein sequence ID" value="KXX79513.1"/>
    <property type="molecule type" value="Genomic_DNA"/>
</dbReference>
<feature type="active site" description="Proton donor" evidence="11">
    <location>
        <position position="207"/>
    </location>
</feature>
<keyword evidence="6 13" id="KW-0732">Signal</keyword>
<accession>A0A175W7B6</accession>
<dbReference type="InterPro" id="IPR001137">
    <property type="entry name" value="Glyco_hydro_11"/>
</dbReference>
<protein>
    <recommendedName>
        <fullName evidence="4 11">Endo-1,4-beta-xylanase</fullName>
        <ecNumber evidence="4 11">3.2.1.8</ecNumber>
    </recommendedName>
</protein>
<feature type="domain" description="GH11" evidence="15">
    <location>
        <begin position="32"/>
        <end position="220"/>
    </location>
</feature>
<evidence type="ECO:0000259" key="14">
    <source>
        <dbReference type="PROSITE" id="PS51164"/>
    </source>
</evidence>
<evidence type="ECO:0000256" key="2">
    <source>
        <dbReference type="ARBA" id="ARBA00004851"/>
    </source>
</evidence>
<feature type="signal peptide" evidence="13">
    <location>
        <begin position="1"/>
        <end position="19"/>
    </location>
</feature>
<evidence type="ECO:0000256" key="13">
    <source>
        <dbReference type="SAM" id="SignalP"/>
    </source>
</evidence>
<evidence type="ECO:0000256" key="9">
    <source>
        <dbReference type="ARBA" id="ARBA00023295"/>
    </source>
</evidence>
<evidence type="ECO:0000256" key="11">
    <source>
        <dbReference type="PROSITE-ProRule" id="PRU01097"/>
    </source>
</evidence>
<dbReference type="Proteomes" id="UP000078237">
    <property type="component" value="Unassembled WGS sequence"/>
</dbReference>
<feature type="active site" description="Nucleophile" evidence="11">
    <location>
        <position position="116"/>
    </location>
</feature>
<dbReference type="InterPro" id="IPR013319">
    <property type="entry name" value="GH11/12"/>
</dbReference>
<dbReference type="FunFam" id="2.60.120.180:FF:000001">
    <property type="entry name" value="Endo-1,4-beta-xylanase"/>
    <property type="match status" value="1"/>
</dbReference>
<dbReference type="PROSITE" id="PS00776">
    <property type="entry name" value="GH11_1"/>
    <property type="match status" value="1"/>
</dbReference>
<dbReference type="SMART" id="SM00236">
    <property type="entry name" value="fCBD"/>
    <property type="match status" value="1"/>
</dbReference>
<evidence type="ECO:0000256" key="12">
    <source>
        <dbReference type="RuleBase" id="RU362015"/>
    </source>
</evidence>
<dbReference type="PRINTS" id="PR00911">
    <property type="entry name" value="GLHYDRLASE11"/>
</dbReference>
<evidence type="ECO:0000256" key="4">
    <source>
        <dbReference type="ARBA" id="ARBA00012590"/>
    </source>
</evidence>
<feature type="chain" id="PRO_5008043731" description="Endo-1,4-beta-xylanase" evidence="13">
    <location>
        <begin position="20"/>
        <end position="285"/>
    </location>
</feature>
<dbReference type="InterPro" id="IPR000254">
    <property type="entry name" value="CBD"/>
</dbReference>
<comment type="pathway">
    <text evidence="2 11 12">Glycan degradation; xylan degradation.</text>
</comment>
<dbReference type="GO" id="GO:0005576">
    <property type="term" value="C:extracellular region"/>
    <property type="evidence" value="ECO:0007669"/>
    <property type="project" value="InterPro"/>
</dbReference>
<evidence type="ECO:0000256" key="5">
    <source>
        <dbReference type="ARBA" id="ARBA00022651"/>
    </source>
</evidence>
<evidence type="ECO:0000256" key="10">
    <source>
        <dbReference type="ARBA" id="ARBA00023326"/>
    </source>
</evidence>
<dbReference type="PANTHER" id="PTHR46828:SF3">
    <property type="entry name" value="ENDO-1,4-BETA-XYLANASE"/>
    <property type="match status" value="1"/>
</dbReference>
<keyword evidence="17" id="KW-1185">Reference proteome</keyword>
<dbReference type="PROSITE" id="PS00562">
    <property type="entry name" value="CBM1_1"/>
    <property type="match status" value="1"/>
</dbReference>
<gene>
    <name evidence="16" type="ORF">MMYC01_205214</name>
</gene>
<dbReference type="AlphaFoldDB" id="A0A175W7B6"/>
<name>A0A175W7B6_9PEZI</name>
<comment type="caution">
    <text evidence="16">The sequence shown here is derived from an EMBL/GenBank/DDBJ whole genome shotgun (WGS) entry which is preliminary data.</text>
</comment>
<evidence type="ECO:0000256" key="1">
    <source>
        <dbReference type="ARBA" id="ARBA00000681"/>
    </source>
</evidence>
<dbReference type="InterPro" id="IPR018208">
    <property type="entry name" value="GH11_AS_1"/>
</dbReference>
<evidence type="ECO:0000313" key="17">
    <source>
        <dbReference type="Proteomes" id="UP000078237"/>
    </source>
</evidence>
<evidence type="ECO:0000313" key="16">
    <source>
        <dbReference type="EMBL" id="KXX79513.1"/>
    </source>
</evidence>
<proteinExistence type="inferred from homology"/>
<dbReference type="UniPathway" id="UPA00114"/>
<dbReference type="VEuPathDB" id="FungiDB:MMYC01_205214"/>
<dbReference type="InterPro" id="IPR013320">
    <property type="entry name" value="ConA-like_dom_sf"/>
</dbReference>
<feature type="domain" description="CBM1" evidence="14">
    <location>
        <begin position="249"/>
        <end position="285"/>
    </location>
</feature>
<dbReference type="InterPro" id="IPR033123">
    <property type="entry name" value="GH11_dom"/>
</dbReference>
<evidence type="ECO:0000256" key="8">
    <source>
        <dbReference type="ARBA" id="ARBA00023277"/>
    </source>
</evidence>
<dbReference type="Pfam" id="PF00457">
    <property type="entry name" value="Glyco_hydro_11"/>
    <property type="match status" value="1"/>
</dbReference>
<dbReference type="PANTHER" id="PTHR46828">
    <property type="entry name" value="ENDO-1,4-BETA-XYLANASE A-RELATED"/>
    <property type="match status" value="1"/>
</dbReference>
<dbReference type="PROSITE" id="PS51761">
    <property type="entry name" value="GH11_3"/>
    <property type="match status" value="1"/>
</dbReference>
<dbReference type="OrthoDB" id="2115822at2759"/>
<dbReference type="GO" id="GO:0031176">
    <property type="term" value="F:endo-1,4-beta-xylanase activity"/>
    <property type="evidence" value="ECO:0007669"/>
    <property type="project" value="UniProtKB-UniRule"/>
</dbReference>